<keyword evidence="2" id="KW-1185">Reference proteome</keyword>
<comment type="caution">
    <text evidence="1">The sequence shown here is derived from an EMBL/GenBank/DDBJ whole genome shotgun (WGS) entry which is preliminary data.</text>
</comment>
<gene>
    <name evidence="1" type="ORF">PsYK624_149990</name>
</gene>
<proteinExistence type="predicted"/>
<name>A0A9P3GMZ2_9APHY</name>
<reference evidence="1 2" key="1">
    <citation type="submission" date="2021-08" db="EMBL/GenBank/DDBJ databases">
        <title>Draft Genome Sequence of Phanerochaete sordida strain YK-624.</title>
        <authorList>
            <person name="Mori T."/>
            <person name="Dohra H."/>
            <person name="Suzuki T."/>
            <person name="Kawagishi H."/>
            <person name="Hirai H."/>
        </authorList>
    </citation>
    <scope>NUCLEOTIDE SEQUENCE [LARGE SCALE GENOMIC DNA]</scope>
    <source>
        <strain evidence="1 2">YK-624</strain>
    </source>
</reference>
<dbReference type="EMBL" id="BPQB01000094">
    <property type="protein sequence ID" value="GJE98763.1"/>
    <property type="molecule type" value="Genomic_DNA"/>
</dbReference>
<dbReference type="Proteomes" id="UP000703269">
    <property type="component" value="Unassembled WGS sequence"/>
</dbReference>
<evidence type="ECO:0008006" key="3">
    <source>
        <dbReference type="Google" id="ProtNLM"/>
    </source>
</evidence>
<dbReference type="AlphaFoldDB" id="A0A9P3GMZ2"/>
<organism evidence="1 2">
    <name type="scientific">Phanerochaete sordida</name>
    <dbReference type="NCBI Taxonomy" id="48140"/>
    <lineage>
        <taxon>Eukaryota</taxon>
        <taxon>Fungi</taxon>
        <taxon>Dikarya</taxon>
        <taxon>Basidiomycota</taxon>
        <taxon>Agaricomycotina</taxon>
        <taxon>Agaricomycetes</taxon>
        <taxon>Polyporales</taxon>
        <taxon>Phanerochaetaceae</taxon>
        <taxon>Phanerochaete</taxon>
    </lineage>
</organism>
<sequence length="336" mass="38511">MSVFSARHGPAPFDVLHPRHDFFILTNDYTLFPASSDDFRLSSPELSKMVDNKSDTVFDGMRAVRFPHSLEMVYNLLLLISSTAGIPTFRLNLDDTVQALEFVNLVLQYRIRRGRENWLVEILEKCVQKAPIESLAVALANYWTRGVTLAADACMRHRHETIQKMLARQRRFPRVPIEASDERRLEDLRRAREYAVQALFGGEDQLALPFLDHSNFAFFRCTHGMPLDALYINHGKERVGAAVWFLDLCRKLKTMLSKSPCVATIDDLKLGYEPFVHFCKRCGHRTEGDLQRLLAILAEAVRNACGKHKFDLSRVDAVEKGILEEEHIRQVANIAW</sequence>
<protein>
    <recommendedName>
        <fullName evidence="3">BTB domain-containing protein</fullName>
    </recommendedName>
</protein>
<evidence type="ECO:0000313" key="2">
    <source>
        <dbReference type="Proteomes" id="UP000703269"/>
    </source>
</evidence>
<accession>A0A9P3GMZ2</accession>
<evidence type="ECO:0000313" key="1">
    <source>
        <dbReference type="EMBL" id="GJE98763.1"/>
    </source>
</evidence>